<dbReference type="Proteomes" id="UP001521150">
    <property type="component" value="Unassembled WGS sequence"/>
</dbReference>
<accession>A0ABS8ZCT7</accession>
<sequence length="69" mass="7689">MSESAQHATGGTPYVSPRGRALVDQLLRDKNVQPVQSADDLACDGLFETDEELAEFLEYTYTERRANLV</sequence>
<dbReference type="RefSeq" id="WP_233727229.1">
    <property type="nucleotide sequence ID" value="NZ_JAJVCN010000002.1"/>
</dbReference>
<reference evidence="1 2" key="1">
    <citation type="submission" date="2021-12" db="EMBL/GenBank/DDBJ databases">
        <title>Genome sequence of Kibdelosporangium philippinense ATCC 49844.</title>
        <authorList>
            <person name="Fedorov E.A."/>
            <person name="Omeragic M."/>
            <person name="Shalygina K.F."/>
            <person name="Maclea K.S."/>
        </authorList>
    </citation>
    <scope>NUCLEOTIDE SEQUENCE [LARGE SCALE GENOMIC DNA]</scope>
    <source>
        <strain evidence="1 2">ATCC 49844</strain>
    </source>
</reference>
<evidence type="ECO:0000313" key="2">
    <source>
        <dbReference type="Proteomes" id="UP001521150"/>
    </source>
</evidence>
<comment type="caution">
    <text evidence="1">The sequence shown here is derived from an EMBL/GenBank/DDBJ whole genome shotgun (WGS) entry which is preliminary data.</text>
</comment>
<dbReference type="EMBL" id="JAJVCN010000002">
    <property type="protein sequence ID" value="MCE7005671.1"/>
    <property type="molecule type" value="Genomic_DNA"/>
</dbReference>
<proteinExistence type="predicted"/>
<gene>
    <name evidence="1" type="ORF">LWC34_22990</name>
</gene>
<protein>
    <submittedName>
        <fullName evidence="1">Uncharacterized protein</fullName>
    </submittedName>
</protein>
<evidence type="ECO:0000313" key="1">
    <source>
        <dbReference type="EMBL" id="MCE7005671.1"/>
    </source>
</evidence>
<organism evidence="1 2">
    <name type="scientific">Kibdelosporangium philippinense</name>
    <dbReference type="NCBI Taxonomy" id="211113"/>
    <lineage>
        <taxon>Bacteria</taxon>
        <taxon>Bacillati</taxon>
        <taxon>Actinomycetota</taxon>
        <taxon>Actinomycetes</taxon>
        <taxon>Pseudonocardiales</taxon>
        <taxon>Pseudonocardiaceae</taxon>
        <taxon>Kibdelosporangium</taxon>
    </lineage>
</organism>
<keyword evidence="2" id="KW-1185">Reference proteome</keyword>
<name>A0ABS8ZCT7_9PSEU</name>